<dbReference type="GO" id="GO:0015297">
    <property type="term" value="F:antiporter activity"/>
    <property type="evidence" value="ECO:0007669"/>
    <property type="project" value="InterPro"/>
</dbReference>
<sequence>MSNPRSLRKAFLAFLAPMLLSNVLQSLFGTINGVYLGQMIGVDALAAVSVFFPVMFFFISFVIGLSAGASVMIGQAWGAGEPDRVKAVAGTTMTVTLLLALAIAISGGLFARPLLIALATPSDVLDAAVAYARIMMITMPITFAFLLLTAMMRGVGDTVTPLVALTVSTAIGLVVTPALIRGWLGLPMLGVASAAIASAVSGVVTLLWLHVHMLRHRHALAFDAAFLRAMRPNGALLRIVLRLGIPTAIGMVVVSLAELVLLGLVNGFGSDATAAYGAVNQVIGYVQFPAISIAISVSIFGAQAIGRGDSARVGAIVRTGIEMNLALTGGLVVLGYLFARPLMGFFIVDNAVLGLAQQLLYIVLWSMVLFGMATVFSGAMRAGGTVWMPLLLSTLAIAVVEVPVAILLSRSIGVSGIWIAYPVTFATMFVLQMAYYALVWRKQTIKRLI</sequence>
<evidence type="ECO:0000256" key="6">
    <source>
        <dbReference type="ARBA" id="ARBA00023136"/>
    </source>
</evidence>
<dbReference type="InterPro" id="IPR048279">
    <property type="entry name" value="MdtK-like"/>
</dbReference>
<dbReference type="PANTHER" id="PTHR43549:SF3">
    <property type="entry name" value="MULTIDRUG RESISTANCE PROTEIN YPNP-RELATED"/>
    <property type="match status" value="1"/>
</dbReference>
<feature type="transmembrane region" description="Helical" evidence="7">
    <location>
        <begin position="50"/>
        <end position="73"/>
    </location>
</feature>
<evidence type="ECO:0000256" key="3">
    <source>
        <dbReference type="ARBA" id="ARBA00022475"/>
    </source>
</evidence>
<keyword evidence="2" id="KW-0813">Transport</keyword>
<evidence type="ECO:0000256" key="4">
    <source>
        <dbReference type="ARBA" id="ARBA00022692"/>
    </source>
</evidence>
<dbReference type="PIRSF" id="PIRSF006603">
    <property type="entry name" value="DinF"/>
    <property type="match status" value="1"/>
</dbReference>
<dbReference type="GO" id="GO:0042910">
    <property type="term" value="F:xenobiotic transmembrane transporter activity"/>
    <property type="evidence" value="ECO:0007669"/>
    <property type="project" value="InterPro"/>
</dbReference>
<feature type="transmembrane region" description="Helical" evidence="7">
    <location>
        <begin position="239"/>
        <end position="265"/>
    </location>
</feature>
<organism evidence="8 9">
    <name type="scientific">Bradyrhizobium brasilense</name>
    <dbReference type="NCBI Taxonomy" id="1419277"/>
    <lineage>
        <taxon>Bacteria</taxon>
        <taxon>Pseudomonadati</taxon>
        <taxon>Pseudomonadota</taxon>
        <taxon>Alphaproteobacteria</taxon>
        <taxon>Hyphomicrobiales</taxon>
        <taxon>Nitrobacteraceae</taxon>
        <taxon>Bradyrhizobium</taxon>
    </lineage>
</organism>
<dbReference type="NCBIfam" id="TIGR00797">
    <property type="entry name" value="matE"/>
    <property type="match status" value="1"/>
</dbReference>
<accession>A0A1G6Q742</accession>
<name>A0A1G6Q742_9BRAD</name>
<keyword evidence="6 7" id="KW-0472">Membrane</keyword>
<keyword evidence="5 7" id="KW-1133">Transmembrane helix</keyword>
<dbReference type="AlphaFoldDB" id="A0A1G6Q742"/>
<feature type="transmembrane region" description="Helical" evidence="7">
    <location>
        <begin position="418"/>
        <end position="439"/>
    </location>
</feature>
<keyword evidence="3" id="KW-1003">Cell membrane</keyword>
<gene>
    <name evidence="8" type="ORF">SAMN05216337_1005301</name>
</gene>
<dbReference type="InterPro" id="IPR052031">
    <property type="entry name" value="Membrane_Transporter-Flippase"/>
</dbReference>
<protein>
    <submittedName>
        <fullName evidence="8">Putative efflux protein, MATE family</fullName>
    </submittedName>
</protein>
<feature type="transmembrane region" description="Helical" evidence="7">
    <location>
        <begin position="285"/>
        <end position="305"/>
    </location>
</feature>
<dbReference type="Pfam" id="PF01554">
    <property type="entry name" value="MatE"/>
    <property type="match status" value="2"/>
</dbReference>
<feature type="transmembrane region" description="Helical" evidence="7">
    <location>
        <begin position="359"/>
        <end position="379"/>
    </location>
</feature>
<evidence type="ECO:0000256" key="1">
    <source>
        <dbReference type="ARBA" id="ARBA00004429"/>
    </source>
</evidence>
<proteinExistence type="predicted"/>
<dbReference type="Proteomes" id="UP000199245">
    <property type="component" value="Unassembled WGS sequence"/>
</dbReference>
<feature type="transmembrane region" description="Helical" evidence="7">
    <location>
        <begin position="325"/>
        <end position="347"/>
    </location>
</feature>
<evidence type="ECO:0000256" key="5">
    <source>
        <dbReference type="ARBA" id="ARBA00022989"/>
    </source>
</evidence>
<dbReference type="PANTHER" id="PTHR43549">
    <property type="entry name" value="MULTIDRUG RESISTANCE PROTEIN YPNP-RELATED"/>
    <property type="match status" value="1"/>
</dbReference>
<comment type="subcellular location">
    <subcellularLocation>
        <location evidence="1">Cell inner membrane</location>
        <topology evidence="1">Multi-pass membrane protein</topology>
    </subcellularLocation>
</comment>
<feature type="transmembrane region" description="Helical" evidence="7">
    <location>
        <begin position="386"/>
        <end position="406"/>
    </location>
</feature>
<evidence type="ECO:0000313" key="9">
    <source>
        <dbReference type="Proteomes" id="UP000199245"/>
    </source>
</evidence>
<feature type="transmembrane region" description="Helical" evidence="7">
    <location>
        <begin position="130"/>
        <end position="150"/>
    </location>
</feature>
<evidence type="ECO:0000256" key="2">
    <source>
        <dbReference type="ARBA" id="ARBA00022448"/>
    </source>
</evidence>
<dbReference type="CDD" id="cd13138">
    <property type="entry name" value="MATE_yoeA_like"/>
    <property type="match status" value="1"/>
</dbReference>
<dbReference type="EMBL" id="FMZW01000005">
    <property type="protein sequence ID" value="SDC88179.1"/>
    <property type="molecule type" value="Genomic_DNA"/>
</dbReference>
<dbReference type="InterPro" id="IPR002528">
    <property type="entry name" value="MATE_fam"/>
</dbReference>
<dbReference type="RefSeq" id="WP_210189583.1">
    <property type="nucleotide sequence ID" value="NZ_FMZW01000005.1"/>
</dbReference>
<feature type="transmembrane region" description="Helical" evidence="7">
    <location>
        <begin position="186"/>
        <end position="209"/>
    </location>
</feature>
<evidence type="ECO:0000313" key="8">
    <source>
        <dbReference type="EMBL" id="SDC88179.1"/>
    </source>
</evidence>
<dbReference type="GO" id="GO:0005886">
    <property type="term" value="C:plasma membrane"/>
    <property type="evidence" value="ECO:0007669"/>
    <property type="project" value="UniProtKB-SubCell"/>
</dbReference>
<feature type="transmembrane region" description="Helical" evidence="7">
    <location>
        <begin position="85"/>
        <end position="110"/>
    </location>
</feature>
<reference evidence="8 9" key="1">
    <citation type="submission" date="2016-10" db="EMBL/GenBank/DDBJ databases">
        <authorList>
            <person name="de Groot N.N."/>
        </authorList>
    </citation>
    <scope>NUCLEOTIDE SEQUENCE [LARGE SCALE GENOMIC DNA]</scope>
    <source>
        <strain evidence="8 9">R5</strain>
    </source>
</reference>
<feature type="transmembrane region" description="Helical" evidence="7">
    <location>
        <begin position="162"/>
        <end position="180"/>
    </location>
</feature>
<evidence type="ECO:0000256" key="7">
    <source>
        <dbReference type="SAM" id="Phobius"/>
    </source>
</evidence>
<keyword evidence="4 7" id="KW-0812">Transmembrane</keyword>